<dbReference type="InterPro" id="IPR005135">
    <property type="entry name" value="Endo/exonuclease/phosphatase"/>
</dbReference>
<feature type="domain" description="Endonuclease/exonuclease/phosphatase" evidence="1">
    <location>
        <begin position="3"/>
        <end position="193"/>
    </location>
</feature>
<dbReference type="GO" id="GO:0003824">
    <property type="term" value="F:catalytic activity"/>
    <property type="evidence" value="ECO:0007669"/>
    <property type="project" value="InterPro"/>
</dbReference>
<gene>
    <name evidence="2" type="ORF">NQ315_012226</name>
</gene>
<accession>A0AAV8VAU5</accession>
<comment type="caution">
    <text evidence="2">The sequence shown here is derived from an EMBL/GenBank/DDBJ whole genome shotgun (WGS) entry which is preliminary data.</text>
</comment>
<dbReference type="Proteomes" id="UP001159042">
    <property type="component" value="Unassembled WGS sequence"/>
</dbReference>
<evidence type="ECO:0000259" key="1">
    <source>
        <dbReference type="Pfam" id="PF03372"/>
    </source>
</evidence>
<dbReference type="SUPFAM" id="SSF56219">
    <property type="entry name" value="DNase I-like"/>
    <property type="match status" value="1"/>
</dbReference>
<dbReference type="EMBL" id="JANEYG010000206">
    <property type="protein sequence ID" value="KAJ8911239.1"/>
    <property type="molecule type" value="Genomic_DNA"/>
</dbReference>
<reference evidence="2 3" key="1">
    <citation type="journal article" date="2023" name="Insect Mol. Biol.">
        <title>Genome sequencing provides insights into the evolution of gene families encoding plant cell wall-degrading enzymes in longhorned beetles.</title>
        <authorList>
            <person name="Shin N.R."/>
            <person name="Okamura Y."/>
            <person name="Kirsch R."/>
            <person name="Pauchet Y."/>
        </authorList>
    </citation>
    <scope>NUCLEOTIDE SEQUENCE [LARGE SCALE GENOMIC DNA]</scope>
    <source>
        <strain evidence="2">EAD_L_NR</strain>
    </source>
</reference>
<dbReference type="InterPro" id="IPR036691">
    <property type="entry name" value="Endo/exonu/phosph_ase_sf"/>
</dbReference>
<sequence>MRKQELEEVLQRLEIDVMALQETRLAAGSQAKIPGYDLHRNDRNQRGGVAIAIKRKIVYYRVNVPEMDTMEVVAVGIPTERWGEITVASCYQPSGRALIEADKKALLSIGPRVIAIGDFNAKTRDWNSSRLNQAGAVLKRYLEGRADTIATGPEEPTFDGRGISRPDVLDIALLKEIPIVTTIESLHEGSSDHIPIMLTLHDDQPRTYGIVTKRVNWGEFREEIQRNTALPRIETAAELEAAVVSLETDIKTALERSTTETVERHRRNFVGELTPETKRLIRQRRAARRRALRTDNPEDRRAANQLSRRVKAALEEHFQENWRRHTESLDPQDRSMWRTQKALRNTTPKTIPPLQGERGVARTNLDKAEVFAGSLELQCRENYPEEEDEQHTAMIEQILRPPTEVRSGIVNQK</sequence>
<name>A0AAV8VAU5_9CUCU</name>
<dbReference type="PANTHER" id="PTHR33273">
    <property type="entry name" value="DOMAIN-CONTAINING PROTEIN, PUTATIVE-RELATED"/>
    <property type="match status" value="1"/>
</dbReference>
<evidence type="ECO:0000313" key="3">
    <source>
        <dbReference type="Proteomes" id="UP001159042"/>
    </source>
</evidence>
<organism evidence="2 3">
    <name type="scientific">Exocentrus adspersus</name>
    <dbReference type="NCBI Taxonomy" id="1586481"/>
    <lineage>
        <taxon>Eukaryota</taxon>
        <taxon>Metazoa</taxon>
        <taxon>Ecdysozoa</taxon>
        <taxon>Arthropoda</taxon>
        <taxon>Hexapoda</taxon>
        <taxon>Insecta</taxon>
        <taxon>Pterygota</taxon>
        <taxon>Neoptera</taxon>
        <taxon>Endopterygota</taxon>
        <taxon>Coleoptera</taxon>
        <taxon>Polyphaga</taxon>
        <taxon>Cucujiformia</taxon>
        <taxon>Chrysomeloidea</taxon>
        <taxon>Cerambycidae</taxon>
        <taxon>Lamiinae</taxon>
        <taxon>Acanthocinini</taxon>
        <taxon>Exocentrus</taxon>
    </lineage>
</organism>
<dbReference type="PANTHER" id="PTHR33273:SF2">
    <property type="entry name" value="ENDONUCLEASE_EXONUCLEASE_PHOSPHATASE DOMAIN-CONTAINING PROTEIN"/>
    <property type="match status" value="1"/>
</dbReference>
<protein>
    <recommendedName>
        <fullName evidence="1">Endonuclease/exonuclease/phosphatase domain-containing protein</fullName>
    </recommendedName>
</protein>
<dbReference type="AlphaFoldDB" id="A0AAV8VAU5"/>
<keyword evidence="3" id="KW-1185">Reference proteome</keyword>
<dbReference type="Pfam" id="PF03372">
    <property type="entry name" value="Exo_endo_phos"/>
    <property type="match status" value="1"/>
</dbReference>
<evidence type="ECO:0000313" key="2">
    <source>
        <dbReference type="EMBL" id="KAJ8911239.1"/>
    </source>
</evidence>
<dbReference type="Gene3D" id="3.60.10.10">
    <property type="entry name" value="Endonuclease/exonuclease/phosphatase"/>
    <property type="match status" value="1"/>
</dbReference>
<proteinExistence type="predicted"/>